<dbReference type="EMBL" id="CP001823">
    <property type="protein sequence ID" value="ACZ37953.1"/>
    <property type="molecule type" value="Genomic_DNA"/>
</dbReference>
<dbReference type="PANTHER" id="PTHR43235">
    <property type="entry name" value="GLUTAMINE AMIDOTRANSFERASE PB2B2.05-RELATED"/>
    <property type="match status" value="1"/>
</dbReference>
<dbReference type="GO" id="GO:0006598">
    <property type="term" value="P:polyamine catabolic process"/>
    <property type="evidence" value="ECO:0007669"/>
    <property type="project" value="TreeGrafter"/>
</dbReference>
<dbReference type="RefSeq" id="WP_012871000.1">
    <property type="nucleotide sequence ID" value="NC_013523.1"/>
</dbReference>
<proteinExistence type="inferred from homology"/>
<keyword evidence="7" id="KW-1185">Reference proteome</keyword>
<dbReference type="STRING" id="479434.Sthe_0515"/>
<comment type="function">
    <text evidence="3">Involved in the breakdown of putrescine via hydrolysis of the gamma-glutamyl linkage of gamma-glutamyl-gamma-aminobutyrate.</text>
</comment>
<reference evidence="7" key="1">
    <citation type="submission" date="2009-11" db="EMBL/GenBank/DDBJ databases">
        <title>The complete chromosome 1 of Sphaerobacter thermophilus DSM 20745.</title>
        <authorList>
            <person name="Lucas S."/>
            <person name="Copeland A."/>
            <person name="Lapidus A."/>
            <person name="Glavina del Rio T."/>
            <person name="Dalin E."/>
            <person name="Tice H."/>
            <person name="Bruce D."/>
            <person name="Goodwin L."/>
            <person name="Pitluck S."/>
            <person name="Kyrpides N."/>
            <person name="Mavromatis K."/>
            <person name="Ivanova N."/>
            <person name="Mikhailova N."/>
            <person name="LaButti K.M."/>
            <person name="Clum A."/>
            <person name="Sun H.I."/>
            <person name="Brettin T."/>
            <person name="Detter J.C."/>
            <person name="Han C."/>
            <person name="Larimer F."/>
            <person name="Land M."/>
            <person name="Hauser L."/>
            <person name="Markowitz V."/>
            <person name="Cheng J.F."/>
            <person name="Hugenholtz P."/>
            <person name="Woyke T."/>
            <person name="Wu D."/>
            <person name="Steenblock K."/>
            <person name="Schneider S."/>
            <person name="Pukall R."/>
            <person name="Goeker M."/>
            <person name="Klenk H.P."/>
            <person name="Eisen J.A."/>
        </authorList>
    </citation>
    <scope>NUCLEOTIDE SEQUENCE [LARGE SCALE GENOMIC DNA]</scope>
    <source>
        <strain evidence="7">ATCC 49802 / DSM 20745 / S 6022</strain>
    </source>
</reference>
<name>D1C136_SPHTD</name>
<dbReference type="CDD" id="cd01745">
    <property type="entry name" value="GATase1_2"/>
    <property type="match status" value="1"/>
</dbReference>
<comment type="catalytic activity">
    <reaction evidence="2">
        <text>4-(gamma-L-glutamylamino)butanoate + H2O = 4-aminobutanoate + L-glutamate</text>
        <dbReference type="Rhea" id="RHEA:19737"/>
        <dbReference type="ChEBI" id="CHEBI:15377"/>
        <dbReference type="ChEBI" id="CHEBI:29985"/>
        <dbReference type="ChEBI" id="CHEBI:58800"/>
        <dbReference type="ChEBI" id="CHEBI:59888"/>
        <dbReference type="EC" id="3.5.1.94"/>
    </reaction>
</comment>
<dbReference type="InParanoid" id="D1C136"/>
<dbReference type="eggNOG" id="COG2071">
    <property type="taxonomic scope" value="Bacteria"/>
</dbReference>
<sequence length="250" mass="26625">MKPIIGITPSMVPGTEDRPGRRISLAADYVQAVAAAGGTPIVLAPVDGPVDRLLDVIDGLLLSGGGDIRPDRFGDRDVHPTVDGIDDLRDTFELALVDGAMRRGLPILGICRGCQVLNVALGGTLIQDIPDQHGTTIAHRQSDQKIPASEPSHPVTAEPGSLLDTVYGTTELQVNSFHHQSVRDIAPRLQVVGRAPDGIIEAVWCPDAAWVLGLQWHPELMFQAHPEHLRPFQALVAAASVARRATAAAD</sequence>
<dbReference type="GO" id="GO:0033969">
    <property type="term" value="F:gamma-glutamyl-gamma-aminobutyrate hydrolase activity"/>
    <property type="evidence" value="ECO:0007669"/>
    <property type="project" value="UniProtKB-EC"/>
</dbReference>
<dbReference type="PANTHER" id="PTHR43235:SF1">
    <property type="entry name" value="GLUTAMINE AMIDOTRANSFERASE PB2B2.05-RELATED"/>
    <property type="match status" value="1"/>
</dbReference>
<dbReference type="AlphaFoldDB" id="D1C136"/>
<dbReference type="InterPro" id="IPR029062">
    <property type="entry name" value="Class_I_gatase-like"/>
</dbReference>
<evidence type="ECO:0000313" key="6">
    <source>
        <dbReference type="EMBL" id="ACZ37953.1"/>
    </source>
</evidence>
<dbReference type="OrthoDB" id="9813383at2"/>
<dbReference type="EC" id="3.5.1.94" evidence="5"/>
<evidence type="ECO:0000313" key="7">
    <source>
        <dbReference type="Proteomes" id="UP000002027"/>
    </source>
</evidence>
<evidence type="ECO:0000256" key="5">
    <source>
        <dbReference type="ARBA" id="ARBA00066788"/>
    </source>
</evidence>
<dbReference type="Proteomes" id="UP000002027">
    <property type="component" value="Chromosome 1"/>
</dbReference>
<gene>
    <name evidence="6" type="ordered locus">Sthe_0515</name>
</gene>
<dbReference type="InterPro" id="IPR044668">
    <property type="entry name" value="PuuD-like"/>
</dbReference>
<accession>D1C136</accession>
<evidence type="ECO:0000256" key="1">
    <source>
        <dbReference type="ARBA" id="ARBA00011083"/>
    </source>
</evidence>
<evidence type="ECO:0000256" key="2">
    <source>
        <dbReference type="ARBA" id="ARBA00052718"/>
    </source>
</evidence>
<comment type="similarity">
    <text evidence="1">Belongs to the peptidase C26 family.</text>
</comment>
<dbReference type="HOGENOM" id="CLU_030756_2_1_0"/>
<organism evidence="6 7">
    <name type="scientific">Sphaerobacter thermophilus (strain ATCC 49802 / DSM 20745 / KCCM 41009 / NCIMB 13125 / S 6022)</name>
    <dbReference type="NCBI Taxonomy" id="479434"/>
    <lineage>
        <taxon>Bacteria</taxon>
        <taxon>Pseudomonadati</taxon>
        <taxon>Thermomicrobiota</taxon>
        <taxon>Thermomicrobia</taxon>
        <taxon>Sphaerobacterales</taxon>
        <taxon>Sphaerobacterineae</taxon>
        <taxon>Sphaerobacteraceae</taxon>
        <taxon>Sphaerobacter</taxon>
    </lineage>
</organism>
<dbReference type="FunFam" id="3.40.50.880:FF:000030">
    <property type="entry name" value="Gamma-glutamyl-gamma-aminobutyrate hydrolase PuuD"/>
    <property type="match status" value="1"/>
</dbReference>
<dbReference type="Gene3D" id="3.40.50.880">
    <property type="match status" value="1"/>
</dbReference>
<dbReference type="Pfam" id="PF07722">
    <property type="entry name" value="Peptidase_C26"/>
    <property type="match status" value="1"/>
</dbReference>
<dbReference type="GO" id="GO:0005829">
    <property type="term" value="C:cytosol"/>
    <property type="evidence" value="ECO:0007669"/>
    <property type="project" value="TreeGrafter"/>
</dbReference>
<dbReference type="InterPro" id="IPR011697">
    <property type="entry name" value="Peptidase_C26"/>
</dbReference>
<dbReference type="KEGG" id="sti:Sthe_0515"/>
<evidence type="ECO:0000256" key="3">
    <source>
        <dbReference type="ARBA" id="ARBA00055068"/>
    </source>
</evidence>
<evidence type="ECO:0000256" key="4">
    <source>
        <dbReference type="ARBA" id="ARBA00060634"/>
    </source>
</evidence>
<protein>
    <recommendedName>
        <fullName evidence="5">gamma-glutamyl-gamma-aminobutyrate hydrolase</fullName>
        <ecNumber evidence="5">3.5.1.94</ecNumber>
    </recommendedName>
</protein>
<dbReference type="SUPFAM" id="SSF52317">
    <property type="entry name" value="Class I glutamine amidotransferase-like"/>
    <property type="match status" value="1"/>
</dbReference>
<comment type="pathway">
    <text evidence="4">Amine and polyamine degradation; putrescine degradation; 4-aminobutanoate from putrescine: step 4/4.</text>
</comment>
<dbReference type="PROSITE" id="PS51273">
    <property type="entry name" value="GATASE_TYPE_1"/>
    <property type="match status" value="1"/>
</dbReference>
<reference evidence="6 7" key="2">
    <citation type="journal article" date="2010" name="Stand. Genomic Sci.">
        <title>Complete genome sequence of Desulfohalobium retbaense type strain (HR(100)).</title>
        <authorList>
            <person name="Spring S."/>
            <person name="Nolan M."/>
            <person name="Lapidus A."/>
            <person name="Glavina Del Rio T."/>
            <person name="Copeland A."/>
            <person name="Tice H."/>
            <person name="Cheng J.F."/>
            <person name="Lucas S."/>
            <person name="Land M."/>
            <person name="Chen F."/>
            <person name="Bruce D."/>
            <person name="Goodwin L."/>
            <person name="Pitluck S."/>
            <person name="Ivanova N."/>
            <person name="Mavromatis K."/>
            <person name="Mikhailova N."/>
            <person name="Pati A."/>
            <person name="Chen A."/>
            <person name="Palaniappan K."/>
            <person name="Hauser L."/>
            <person name="Chang Y.J."/>
            <person name="Jeffries C.D."/>
            <person name="Munk C."/>
            <person name="Kiss H."/>
            <person name="Chain P."/>
            <person name="Han C."/>
            <person name="Brettin T."/>
            <person name="Detter J.C."/>
            <person name="Schuler E."/>
            <person name="Goker M."/>
            <person name="Rohde M."/>
            <person name="Bristow J."/>
            <person name="Eisen J.A."/>
            <person name="Markowitz V."/>
            <person name="Hugenholtz P."/>
            <person name="Kyrpides N.C."/>
            <person name="Klenk H.P."/>
        </authorList>
    </citation>
    <scope>NUCLEOTIDE SEQUENCE [LARGE SCALE GENOMIC DNA]</scope>
    <source>
        <strain evidence="7">ATCC 49802 / DSM 20745 / S 6022</strain>
    </source>
</reference>